<accession>A0A917XUQ1</accession>
<name>A0A917XUQ1_9BACI</name>
<comment type="function">
    <text evidence="12">Catalyzes the phosphorylation of ribose at O-5 in a reaction requiring ATP and magnesium. The resulting D-ribose-5-phosphate can then be used either for sythesis of nucleotides, histidine, and tryptophan, or as a component of the pentose phosphate pathway.</text>
</comment>
<keyword evidence="9 12" id="KW-0460">Magnesium</keyword>
<comment type="caution">
    <text evidence="12">Lacks conserved residue(s) required for the propagation of feature annotation.</text>
</comment>
<keyword evidence="11 12" id="KW-0119">Carbohydrate metabolism</keyword>
<dbReference type="PRINTS" id="PR00990">
    <property type="entry name" value="RIBOKINASE"/>
</dbReference>
<evidence type="ECO:0000256" key="2">
    <source>
        <dbReference type="ARBA" id="ARBA00012035"/>
    </source>
</evidence>
<feature type="binding site" evidence="12">
    <location>
        <position position="277"/>
    </location>
    <ligand>
        <name>K(+)</name>
        <dbReference type="ChEBI" id="CHEBI:29103"/>
    </ligand>
</feature>
<feature type="binding site" evidence="12">
    <location>
        <begin position="41"/>
        <end position="45"/>
    </location>
    <ligand>
        <name>substrate</name>
    </ligand>
</feature>
<evidence type="ECO:0000259" key="13">
    <source>
        <dbReference type="Pfam" id="PF00294"/>
    </source>
</evidence>
<keyword evidence="8 12" id="KW-0067">ATP-binding</keyword>
<evidence type="ECO:0000256" key="4">
    <source>
        <dbReference type="ARBA" id="ARBA00022679"/>
    </source>
</evidence>
<feature type="binding site" evidence="12">
    <location>
        <position position="272"/>
    </location>
    <ligand>
        <name>K(+)</name>
        <dbReference type="ChEBI" id="CHEBI:29103"/>
    </ligand>
</feature>
<dbReference type="PROSITE" id="PS00583">
    <property type="entry name" value="PFKB_KINASES_1"/>
    <property type="match status" value="1"/>
</dbReference>
<evidence type="ECO:0000313" key="15">
    <source>
        <dbReference type="Proteomes" id="UP000624041"/>
    </source>
</evidence>
<dbReference type="PANTHER" id="PTHR10584">
    <property type="entry name" value="SUGAR KINASE"/>
    <property type="match status" value="1"/>
</dbReference>
<dbReference type="GO" id="GO:0004747">
    <property type="term" value="F:ribokinase activity"/>
    <property type="evidence" value="ECO:0007669"/>
    <property type="project" value="UniProtKB-UniRule"/>
</dbReference>
<keyword evidence="6 12" id="KW-0547">Nucleotide-binding</keyword>
<dbReference type="Proteomes" id="UP000624041">
    <property type="component" value="Unassembled WGS sequence"/>
</dbReference>
<feature type="active site" description="Proton acceptor" evidence="12">
    <location>
        <position position="242"/>
    </location>
</feature>
<dbReference type="Pfam" id="PF00294">
    <property type="entry name" value="PfkB"/>
    <property type="match status" value="1"/>
</dbReference>
<evidence type="ECO:0000256" key="1">
    <source>
        <dbReference type="ARBA" id="ARBA00005380"/>
    </source>
</evidence>
<comment type="activity regulation">
    <text evidence="12">Activated by a monovalent cation that binds near, but not in, the active site. The most likely occupant of the site in vivo is potassium. Ion binding induces a conformational change that may alter substrate affinity.</text>
</comment>
<dbReference type="GO" id="GO:0005524">
    <property type="term" value="F:ATP binding"/>
    <property type="evidence" value="ECO:0007669"/>
    <property type="project" value="UniProtKB-UniRule"/>
</dbReference>
<keyword evidence="7 12" id="KW-0418">Kinase</keyword>
<proteinExistence type="inferred from homology"/>
<evidence type="ECO:0000256" key="6">
    <source>
        <dbReference type="ARBA" id="ARBA00022741"/>
    </source>
</evidence>
<dbReference type="SUPFAM" id="SSF53613">
    <property type="entry name" value="Ribokinase-like"/>
    <property type="match status" value="1"/>
</dbReference>
<organism evidence="14 15">
    <name type="scientific">Oceanobacillus indicireducens</name>
    <dbReference type="NCBI Taxonomy" id="1004261"/>
    <lineage>
        <taxon>Bacteria</taxon>
        <taxon>Bacillati</taxon>
        <taxon>Bacillota</taxon>
        <taxon>Bacilli</taxon>
        <taxon>Bacillales</taxon>
        <taxon>Bacillaceae</taxon>
        <taxon>Oceanobacillus</taxon>
    </lineage>
</organism>
<dbReference type="HAMAP" id="MF_01987">
    <property type="entry name" value="Ribokinase"/>
    <property type="match status" value="1"/>
</dbReference>
<keyword evidence="15" id="KW-1185">Reference proteome</keyword>
<protein>
    <recommendedName>
        <fullName evidence="3 12">Ribokinase</fullName>
        <shortName evidence="12">RK</shortName>
        <ecNumber evidence="2 12">2.7.1.15</ecNumber>
    </recommendedName>
</protein>
<dbReference type="GO" id="GO:0005829">
    <property type="term" value="C:cytosol"/>
    <property type="evidence" value="ECO:0007669"/>
    <property type="project" value="TreeGrafter"/>
</dbReference>
<feature type="binding site" evidence="12">
    <location>
        <position position="242"/>
    </location>
    <ligand>
        <name>substrate</name>
    </ligand>
</feature>
<feature type="binding site" evidence="12">
    <location>
        <position position="141"/>
    </location>
    <ligand>
        <name>substrate</name>
    </ligand>
</feature>
<evidence type="ECO:0000256" key="3">
    <source>
        <dbReference type="ARBA" id="ARBA00016943"/>
    </source>
</evidence>
<feature type="binding site" evidence="12">
    <location>
        <position position="275"/>
    </location>
    <ligand>
        <name>K(+)</name>
        <dbReference type="ChEBI" id="CHEBI:29103"/>
    </ligand>
</feature>
<gene>
    <name evidence="12 14" type="primary">rbsK</name>
    <name evidence="14" type="ORF">GCM10007971_09180</name>
</gene>
<dbReference type="RefSeq" id="WP_188856201.1">
    <property type="nucleotide sequence ID" value="NZ_BMOS01000004.1"/>
</dbReference>
<dbReference type="EC" id="2.7.1.15" evidence="2 12"/>
<comment type="subunit">
    <text evidence="12">Homodimer.</text>
</comment>
<reference evidence="14" key="1">
    <citation type="journal article" date="2014" name="Int. J. Syst. Evol. Microbiol.">
        <title>Complete genome sequence of Corynebacterium casei LMG S-19264T (=DSM 44701T), isolated from a smear-ripened cheese.</title>
        <authorList>
            <consortium name="US DOE Joint Genome Institute (JGI-PGF)"/>
            <person name="Walter F."/>
            <person name="Albersmeier A."/>
            <person name="Kalinowski J."/>
            <person name="Ruckert C."/>
        </authorList>
    </citation>
    <scope>NUCLEOTIDE SEQUENCE</scope>
    <source>
        <strain evidence="14">JCM 17251</strain>
    </source>
</reference>
<dbReference type="GO" id="GO:0019303">
    <property type="term" value="P:D-ribose catabolic process"/>
    <property type="evidence" value="ECO:0007669"/>
    <property type="project" value="UniProtKB-UniRule"/>
</dbReference>
<dbReference type="InterPro" id="IPR002173">
    <property type="entry name" value="Carboh/pur_kinase_PfkB_CS"/>
</dbReference>
<feature type="binding site" evidence="12">
    <location>
        <position position="185"/>
    </location>
    <ligand>
        <name>ATP</name>
        <dbReference type="ChEBI" id="CHEBI:30616"/>
    </ligand>
</feature>
<evidence type="ECO:0000256" key="8">
    <source>
        <dbReference type="ARBA" id="ARBA00022840"/>
    </source>
</evidence>
<dbReference type="CDD" id="cd01174">
    <property type="entry name" value="ribokinase"/>
    <property type="match status" value="1"/>
</dbReference>
<evidence type="ECO:0000256" key="10">
    <source>
        <dbReference type="ARBA" id="ARBA00022958"/>
    </source>
</evidence>
<dbReference type="AlphaFoldDB" id="A0A917XUQ1"/>
<feature type="domain" description="Carbohydrate kinase PfkB" evidence="13">
    <location>
        <begin position="6"/>
        <end position="284"/>
    </location>
</feature>
<comment type="pathway">
    <text evidence="12">Carbohydrate metabolism; D-ribose degradation; D-ribose 5-phosphate from beta-D-ribopyranose: step 2/2.</text>
</comment>
<evidence type="ECO:0000256" key="9">
    <source>
        <dbReference type="ARBA" id="ARBA00022842"/>
    </source>
</evidence>
<comment type="similarity">
    <text evidence="1">Belongs to the carbohydrate kinase pfkB family.</text>
</comment>
<dbReference type="InterPro" id="IPR029056">
    <property type="entry name" value="Ribokinase-like"/>
</dbReference>
<feature type="binding site" evidence="12">
    <location>
        <position position="266"/>
    </location>
    <ligand>
        <name>ATP</name>
        <dbReference type="ChEBI" id="CHEBI:30616"/>
    </ligand>
</feature>
<feature type="binding site" evidence="12">
    <location>
        <position position="238"/>
    </location>
    <ligand>
        <name>K(+)</name>
        <dbReference type="ChEBI" id="CHEBI:29103"/>
    </ligand>
</feature>
<keyword evidence="5 12" id="KW-0479">Metal-binding</keyword>
<feature type="binding site" evidence="12">
    <location>
        <begin position="13"/>
        <end position="15"/>
    </location>
    <ligand>
        <name>substrate</name>
    </ligand>
</feature>
<comment type="caution">
    <text evidence="14">The sequence shown here is derived from an EMBL/GenBank/DDBJ whole genome shotgun (WGS) entry which is preliminary data.</text>
</comment>
<dbReference type="NCBIfam" id="TIGR02152">
    <property type="entry name" value="D_ribokin_bact"/>
    <property type="match status" value="1"/>
</dbReference>
<dbReference type="InterPro" id="IPR011877">
    <property type="entry name" value="Ribokinase"/>
</dbReference>
<comment type="similarity">
    <text evidence="12">Belongs to the carbohydrate kinase PfkB family. Ribokinase subfamily.</text>
</comment>
<dbReference type="InterPro" id="IPR011611">
    <property type="entry name" value="PfkB_dom"/>
</dbReference>
<feature type="binding site" evidence="12">
    <location>
        <begin position="210"/>
        <end position="215"/>
    </location>
    <ligand>
        <name>ATP</name>
        <dbReference type="ChEBI" id="CHEBI:30616"/>
    </ligand>
</feature>
<evidence type="ECO:0000256" key="5">
    <source>
        <dbReference type="ARBA" id="ARBA00022723"/>
    </source>
</evidence>
<dbReference type="Gene3D" id="3.40.1190.20">
    <property type="match status" value="1"/>
</dbReference>
<sequence length="303" mass="32359">MKKPVVSVVGSINMDLVVSASKRPIAGETILGNDFQIIPGGKGANQAVAISRLGAEVHMIGRVGEDTFGANLIEFLEKESIFLGGVETLPDISSGVAVVTLADQDNDIIVVQGANKYVTPDYIRKFEKQIAESDVVLAQLEIPIESVDEAARLCHKYGTTFILDPAPAQELPSSLVEYADYITPNQSELSQLTSEGMMSLKQYPQKLIVTEGKSGVMYFDGNDIIKISSYPVKAVDTTGAGDTFNGAFGYAISQKYDLQTACEFANAAAALSVTKLGAQGGMPTMDEVKEFLYKNGKGDIVIA</sequence>
<evidence type="ECO:0000313" key="14">
    <source>
        <dbReference type="EMBL" id="GGN53046.1"/>
    </source>
</evidence>
<dbReference type="InterPro" id="IPR002139">
    <property type="entry name" value="Ribo/fructo_kinase"/>
</dbReference>
<comment type="subcellular location">
    <subcellularLocation>
        <location evidence="12">Cytoplasm</location>
    </subcellularLocation>
</comment>
<keyword evidence="4 12" id="KW-0808">Transferase</keyword>
<feature type="binding site" evidence="12">
    <location>
        <begin position="241"/>
        <end position="242"/>
    </location>
    <ligand>
        <name>ATP</name>
        <dbReference type="ChEBI" id="CHEBI:30616"/>
    </ligand>
</feature>
<dbReference type="PANTHER" id="PTHR10584:SF166">
    <property type="entry name" value="RIBOKINASE"/>
    <property type="match status" value="1"/>
</dbReference>
<evidence type="ECO:0000256" key="7">
    <source>
        <dbReference type="ARBA" id="ARBA00022777"/>
    </source>
</evidence>
<reference evidence="14" key="2">
    <citation type="submission" date="2020-09" db="EMBL/GenBank/DDBJ databases">
        <authorList>
            <person name="Sun Q."/>
            <person name="Ohkuma M."/>
        </authorList>
    </citation>
    <scope>NUCLEOTIDE SEQUENCE</scope>
    <source>
        <strain evidence="14">JCM 17251</strain>
    </source>
</reference>
<feature type="binding site" evidence="12">
    <location>
        <position position="236"/>
    </location>
    <ligand>
        <name>K(+)</name>
        <dbReference type="ChEBI" id="CHEBI:29103"/>
    </ligand>
</feature>
<keyword evidence="12" id="KW-0963">Cytoplasm</keyword>
<comment type="catalytic activity">
    <reaction evidence="12">
        <text>D-ribose + ATP = D-ribose 5-phosphate + ADP + H(+)</text>
        <dbReference type="Rhea" id="RHEA:13697"/>
        <dbReference type="ChEBI" id="CHEBI:15378"/>
        <dbReference type="ChEBI" id="CHEBI:30616"/>
        <dbReference type="ChEBI" id="CHEBI:47013"/>
        <dbReference type="ChEBI" id="CHEBI:78346"/>
        <dbReference type="ChEBI" id="CHEBI:456216"/>
        <dbReference type="EC" id="2.7.1.15"/>
    </reaction>
</comment>
<dbReference type="EMBL" id="BMOS01000004">
    <property type="protein sequence ID" value="GGN53046.1"/>
    <property type="molecule type" value="Genomic_DNA"/>
</dbReference>
<keyword evidence="10 12" id="KW-0630">Potassium</keyword>
<dbReference type="GO" id="GO:0046872">
    <property type="term" value="F:metal ion binding"/>
    <property type="evidence" value="ECO:0007669"/>
    <property type="project" value="UniProtKB-KW"/>
</dbReference>
<evidence type="ECO:0000256" key="11">
    <source>
        <dbReference type="ARBA" id="ARBA00023277"/>
    </source>
</evidence>
<evidence type="ECO:0000256" key="12">
    <source>
        <dbReference type="HAMAP-Rule" id="MF_01987"/>
    </source>
</evidence>
<comment type="cofactor">
    <cofactor evidence="12">
        <name>Mg(2+)</name>
        <dbReference type="ChEBI" id="CHEBI:18420"/>
    </cofactor>
    <text evidence="12">Requires a divalent cation, most likely magnesium in vivo, as an electrophilic catalyst to aid phosphoryl group transfer. It is the chelate of the metal and the nucleotide that is the actual substrate.</text>
</comment>